<comment type="caution">
    <text evidence="2">The sequence shown here is derived from an EMBL/GenBank/DDBJ whole genome shotgun (WGS) entry which is preliminary data.</text>
</comment>
<proteinExistence type="predicted"/>
<evidence type="ECO:0000313" key="3">
    <source>
        <dbReference type="Proteomes" id="UP001501570"/>
    </source>
</evidence>
<dbReference type="SUPFAM" id="SSF140453">
    <property type="entry name" value="EsxAB dimer-like"/>
    <property type="match status" value="1"/>
</dbReference>
<evidence type="ECO:0008006" key="4">
    <source>
        <dbReference type="Google" id="ProtNLM"/>
    </source>
</evidence>
<accession>A0ABP9SCC0</accession>
<gene>
    <name evidence="2" type="ORF">GCM10023322_55020</name>
</gene>
<dbReference type="InterPro" id="IPR036689">
    <property type="entry name" value="ESAT-6-like_sf"/>
</dbReference>
<dbReference type="Gene3D" id="1.10.287.1060">
    <property type="entry name" value="ESAT-6-like"/>
    <property type="match status" value="1"/>
</dbReference>
<dbReference type="RefSeq" id="WP_345634383.1">
    <property type="nucleotide sequence ID" value="NZ_BAABJQ010000019.1"/>
</dbReference>
<feature type="compositionally biased region" description="Polar residues" evidence="1">
    <location>
        <begin position="119"/>
        <end position="132"/>
    </location>
</feature>
<protein>
    <recommendedName>
        <fullName evidence="4">WXG100 family type VII secretion target</fullName>
    </recommendedName>
</protein>
<keyword evidence="3" id="KW-1185">Reference proteome</keyword>
<dbReference type="EMBL" id="BAABJQ010000019">
    <property type="protein sequence ID" value="GAA5193308.1"/>
    <property type="molecule type" value="Genomic_DNA"/>
</dbReference>
<name>A0ABP9SCC0_9ACTN</name>
<sequence>MPVPEYYDDQSITIRVDPTTMFHLATIEIPVYGGEVADSINRIVEVWNGLKLGWVGNTATEAQEFNDLWTQSITQLFGNGDGSNGILSRIANGIALAAVNYGETEDVVASMFNQMTTALQDTGGSNTPSGDRSVNDGPITENN</sequence>
<evidence type="ECO:0000313" key="2">
    <source>
        <dbReference type="EMBL" id="GAA5193308.1"/>
    </source>
</evidence>
<dbReference type="Proteomes" id="UP001501570">
    <property type="component" value="Unassembled WGS sequence"/>
</dbReference>
<feature type="region of interest" description="Disordered" evidence="1">
    <location>
        <begin position="119"/>
        <end position="143"/>
    </location>
</feature>
<organism evidence="2 3">
    <name type="scientific">Rugosimonospora acidiphila</name>
    <dbReference type="NCBI Taxonomy" id="556531"/>
    <lineage>
        <taxon>Bacteria</taxon>
        <taxon>Bacillati</taxon>
        <taxon>Actinomycetota</taxon>
        <taxon>Actinomycetes</taxon>
        <taxon>Micromonosporales</taxon>
        <taxon>Micromonosporaceae</taxon>
        <taxon>Rugosimonospora</taxon>
    </lineage>
</organism>
<evidence type="ECO:0000256" key="1">
    <source>
        <dbReference type="SAM" id="MobiDB-lite"/>
    </source>
</evidence>
<reference evidence="3" key="1">
    <citation type="journal article" date="2019" name="Int. J. Syst. Evol. Microbiol.">
        <title>The Global Catalogue of Microorganisms (GCM) 10K type strain sequencing project: providing services to taxonomists for standard genome sequencing and annotation.</title>
        <authorList>
            <consortium name="The Broad Institute Genomics Platform"/>
            <consortium name="The Broad Institute Genome Sequencing Center for Infectious Disease"/>
            <person name="Wu L."/>
            <person name="Ma J."/>
        </authorList>
    </citation>
    <scope>NUCLEOTIDE SEQUENCE [LARGE SCALE GENOMIC DNA]</scope>
    <source>
        <strain evidence="3">JCM 18304</strain>
    </source>
</reference>